<dbReference type="AlphaFoldDB" id="A0A415D209"/>
<proteinExistence type="predicted"/>
<accession>A0A415D209</accession>
<dbReference type="InterPro" id="IPR002528">
    <property type="entry name" value="MATE_fam"/>
</dbReference>
<keyword evidence="2" id="KW-1003">Cell membrane</keyword>
<name>A0A415D209_9FIRM</name>
<reference evidence="7 8" key="1">
    <citation type="submission" date="2018-08" db="EMBL/GenBank/DDBJ databases">
        <title>A genome reference for cultivated species of the human gut microbiota.</title>
        <authorList>
            <person name="Zou Y."/>
            <person name="Xue W."/>
            <person name="Luo G."/>
        </authorList>
    </citation>
    <scope>NUCLEOTIDE SEQUENCE [LARGE SCALE GENOMIC DNA]</scope>
    <source>
        <strain evidence="7 8">AM09-9</strain>
    </source>
</reference>
<gene>
    <name evidence="7" type="ORF">DW116_10200</name>
</gene>
<evidence type="ECO:0000256" key="5">
    <source>
        <dbReference type="ARBA" id="ARBA00023136"/>
    </source>
</evidence>
<dbReference type="GO" id="GO:0015297">
    <property type="term" value="F:antiporter activity"/>
    <property type="evidence" value="ECO:0007669"/>
    <property type="project" value="InterPro"/>
</dbReference>
<organism evidence="7 8">
    <name type="scientific">[Ruminococcus] lactaris</name>
    <dbReference type="NCBI Taxonomy" id="46228"/>
    <lineage>
        <taxon>Bacteria</taxon>
        <taxon>Bacillati</taxon>
        <taxon>Bacillota</taxon>
        <taxon>Clostridia</taxon>
        <taxon>Lachnospirales</taxon>
        <taxon>Lachnospiraceae</taxon>
        <taxon>Mediterraneibacter</taxon>
    </lineage>
</organism>
<evidence type="ECO:0000256" key="1">
    <source>
        <dbReference type="ARBA" id="ARBA00004651"/>
    </source>
</evidence>
<evidence type="ECO:0000256" key="4">
    <source>
        <dbReference type="ARBA" id="ARBA00022989"/>
    </source>
</evidence>
<dbReference type="Pfam" id="PF01554">
    <property type="entry name" value="MatE"/>
    <property type="match status" value="1"/>
</dbReference>
<keyword evidence="3 6" id="KW-0812">Transmembrane</keyword>
<keyword evidence="4 6" id="KW-1133">Transmembrane helix</keyword>
<protein>
    <recommendedName>
        <fullName evidence="9">MATE family efflux transporter</fullName>
    </recommendedName>
</protein>
<dbReference type="GO" id="GO:0042910">
    <property type="term" value="F:xenobiotic transmembrane transporter activity"/>
    <property type="evidence" value="ECO:0007669"/>
    <property type="project" value="InterPro"/>
</dbReference>
<dbReference type="EMBL" id="QRMI01000027">
    <property type="protein sequence ID" value="RHJ60030.1"/>
    <property type="molecule type" value="Genomic_DNA"/>
</dbReference>
<evidence type="ECO:0000256" key="6">
    <source>
        <dbReference type="SAM" id="Phobius"/>
    </source>
</evidence>
<evidence type="ECO:0000256" key="3">
    <source>
        <dbReference type="ARBA" id="ARBA00022692"/>
    </source>
</evidence>
<evidence type="ECO:0000313" key="8">
    <source>
        <dbReference type="Proteomes" id="UP000285832"/>
    </source>
</evidence>
<dbReference type="PANTHER" id="PTHR43823:SF3">
    <property type="entry name" value="MULTIDRUG EXPORT PROTEIN MEPA"/>
    <property type="match status" value="1"/>
</dbReference>
<dbReference type="InterPro" id="IPR051327">
    <property type="entry name" value="MATE_MepA_subfamily"/>
</dbReference>
<keyword evidence="5 6" id="KW-0472">Membrane</keyword>
<evidence type="ECO:0000256" key="2">
    <source>
        <dbReference type="ARBA" id="ARBA00022475"/>
    </source>
</evidence>
<feature type="transmembrane region" description="Helical" evidence="6">
    <location>
        <begin position="109"/>
        <end position="127"/>
    </location>
</feature>
<comment type="subcellular location">
    <subcellularLocation>
        <location evidence="1">Cell membrane</location>
        <topology evidence="1">Multi-pass membrane protein</topology>
    </subcellularLocation>
</comment>
<dbReference type="GO" id="GO:0005886">
    <property type="term" value="C:plasma membrane"/>
    <property type="evidence" value="ECO:0007669"/>
    <property type="project" value="UniProtKB-SubCell"/>
</dbReference>
<evidence type="ECO:0008006" key="9">
    <source>
        <dbReference type="Google" id="ProtNLM"/>
    </source>
</evidence>
<dbReference type="PANTHER" id="PTHR43823">
    <property type="entry name" value="SPORULATION PROTEIN YKVU"/>
    <property type="match status" value="1"/>
</dbReference>
<comment type="caution">
    <text evidence="7">The sequence shown here is derived from an EMBL/GenBank/DDBJ whole genome shotgun (WGS) entry which is preliminary data.</text>
</comment>
<sequence>MCEEGYVFIMADSTNTLLENTSVPTLVHKFALPAILSNLVGSLYNIADQIFIGQKLGTVGNAATNIAFPLVLLMVTVYVTIGSSGSSKFSLLQGAGENESAGKAVGNSLMALTISGIILMVVTLIFLQPLMVLFGAKGETLELATAYTICLLLSSDKVFTLLINGSFGLLFKIRHLNFTTNGCSFFIHLIGETAVFN</sequence>
<evidence type="ECO:0000313" key="7">
    <source>
        <dbReference type="EMBL" id="RHJ60030.1"/>
    </source>
</evidence>
<dbReference type="Proteomes" id="UP000285832">
    <property type="component" value="Unassembled WGS sequence"/>
</dbReference>
<feature type="transmembrane region" description="Helical" evidence="6">
    <location>
        <begin position="59"/>
        <end position="81"/>
    </location>
</feature>